<protein>
    <submittedName>
        <fullName evidence="2">Uncharacterized protein</fullName>
    </submittedName>
</protein>
<keyword evidence="3" id="KW-1185">Reference proteome</keyword>
<feature type="region of interest" description="Disordered" evidence="1">
    <location>
        <begin position="1"/>
        <end position="97"/>
    </location>
</feature>
<accession>A0ABY6BTE3</accession>
<gene>
    <name evidence="2" type="ORF">N6Q81_13890</name>
</gene>
<evidence type="ECO:0000313" key="3">
    <source>
        <dbReference type="Proteomes" id="UP001064390"/>
    </source>
</evidence>
<evidence type="ECO:0000313" key="2">
    <source>
        <dbReference type="EMBL" id="UXI79048.1"/>
    </source>
</evidence>
<feature type="compositionally biased region" description="Basic and acidic residues" evidence="1">
    <location>
        <begin position="78"/>
        <end position="97"/>
    </location>
</feature>
<proteinExistence type="predicted"/>
<dbReference type="EMBL" id="CP104697">
    <property type="protein sequence ID" value="UXI79048.1"/>
    <property type="molecule type" value="Genomic_DNA"/>
</dbReference>
<sequence>MRDLPEAGQDADATEVLPATHPFPVTDENPTTATASAGSGAGWFGGAGDTGRRGAGPAWADARTGSRPSPEVAGTRFPEQRGNADADRTDIPGRRER</sequence>
<dbReference type="RefSeq" id="WP_261699058.1">
    <property type="nucleotide sequence ID" value="NZ_CP104697.1"/>
</dbReference>
<evidence type="ECO:0000256" key="1">
    <source>
        <dbReference type="SAM" id="MobiDB-lite"/>
    </source>
</evidence>
<dbReference type="Proteomes" id="UP001064390">
    <property type="component" value="Chromosome"/>
</dbReference>
<name>A0ABY6BTE3_9ACTN</name>
<organism evidence="2 3">
    <name type="scientific">Streptomyces vinaceusdrappus</name>
    <dbReference type="NCBI Taxonomy" id="67376"/>
    <lineage>
        <taxon>Bacteria</taxon>
        <taxon>Bacillati</taxon>
        <taxon>Actinomycetota</taxon>
        <taxon>Actinomycetes</taxon>
        <taxon>Kitasatosporales</taxon>
        <taxon>Streptomycetaceae</taxon>
        <taxon>Streptomyces</taxon>
        <taxon>Streptomyces rochei group</taxon>
    </lineage>
</organism>
<reference evidence="2" key="1">
    <citation type="submission" date="2022-09" db="EMBL/GenBank/DDBJ databases">
        <title>Streptomyces vinaceusdrappus strain AC-40.</title>
        <authorList>
            <person name="Sedeek A.M."/>
            <person name="Salah I."/>
            <person name="Kamel H.L."/>
            <person name="Soltan M.A."/>
            <person name="Elsayed T.R."/>
        </authorList>
    </citation>
    <scope>NUCLEOTIDE SEQUENCE</scope>
    <source>
        <strain evidence="2">AC-40</strain>
    </source>
</reference>
<feature type="compositionally biased region" description="Gly residues" evidence="1">
    <location>
        <begin position="39"/>
        <end position="49"/>
    </location>
</feature>